<organism evidence="14 15">
    <name type="scientific">Psilocybe cf. subviscida</name>
    <dbReference type="NCBI Taxonomy" id="2480587"/>
    <lineage>
        <taxon>Eukaryota</taxon>
        <taxon>Fungi</taxon>
        <taxon>Dikarya</taxon>
        <taxon>Basidiomycota</taxon>
        <taxon>Agaricomycotina</taxon>
        <taxon>Agaricomycetes</taxon>
        <taxon>Agaricomycetidae</taxon>
        <taxon>Agaricales</taxon>
        <taxon>Agaricineae</taxon>
        <taxon>Strophariaceae</taxon>
        <taxon>Psilocybe</taxon>
    </lineage>
</organism>
<dbReference type="InterPro" id="IPR027409">
    <property type="entry name" value="GroEL-like_apical_dom_sf"/>
</dbReference>
<dbReference type="FunFam" id="3.50.7.10:FF:000007">
    <property type="entry name" value="1-phosphatidylinositol 3-phosphate 5-kinase isoform X1"/>
    <property type="match status" value="1"/>
</dbReference>
<comment type="caution">
    <text evidence="14">The sequence shown here is derived from an EMBL/GenBank/DDBJ whole genome shotgun (WGS) entry which is preliminary data.</text>
</comment>
<feature type="compositionally biased region" description="Polar residues" evidence="11">
    <location>
        <begin position="1361"/>
        <end position="1375"/>
    </location>
</feature>
<evidence type="ECO:0000313" key="14">
    <source>
        <dbReference type="EMBL" id="KAF5312368.1"/>
    </source>
</evidence>
<name>A0A8H5AXJ7_9AGAR</name>
<feature type="region of interest" description="Disordered" evidence="11">
    <location>
        <begin position="343"/>
        <end position="407"/>
    </location>
</feature>
<feature type="domain" description="FYVE-type" evidence="12">
    <location>
        <begin position="229"/>
        <end position="289"/>
    </location>
</feature>
<evidence type="ECO:0000259" key="12">
    <source>
        <dbReference type="PROSITE" id="PS50178"/>
    </source>
</evidence>
<protein>
    <recommendedName>
        <fullName evidence="1">1-phosphatidylinositol-3-phosphate 5-kinase</fullName>
        <ecNumber evidence="1">2.7.1.150</ecNumber>
    </recommendedName>
</protein>
<keyword evidence="15" id="KW-1185">Reference proteome</keyword>
<evidence type="ECO:0000256" key="6">
    <source>
        <dbReference type="ARBA" id="ARBA00022777"/>
    </source>
</evidence>
<feature type="compositionally biased region" description="Basic and acidic residues" evidence="11">
    <location>
        <begin position="1742"/>
        <end position="1758"/>
    </location>
</feature>
<evidence type="ECO:0000256" key="4">
    <source>
        <dbReference type="ARBA" id="ARBA00022741"/>
    </source>
</evidence>
<evidence type="ECO:0000256" key="10">
    <source>
        <dbReference type="PROSITE-ProRule" id="PRU00781"/>
    </source>
</evidence>
<dbReference type="EMBL" id="JAACJJ010000056">
    <property type="protein sequence ID" value="KAF5312368.1"/>
    <property type="molecule type" value="Genomic_DNA"/>
</dbReference>
<dbReference type="GO" id="GO:0000329">
    <property type="term" value="C:fungal-type vacuole membrane"/>
    <property type="evidence" value="ECO:0007669"/>
    <property type="project" value="TreeGrafter"/>
</dbReference>
<evidence type="ECO:0000256" key="1">
    <source>
        <dbReference type="ARBA" id="ARBA00012009"/>
    </source>
</evidence>
<dbReference type="InterPro" id="IPR002423">
    <property type="entry name" value="Cpn60/GroEL/TCP-1"/>
</dbReference>
<dbReference type="Gene3D" id="3.30.810.10">
    <property type="entry name" value="2-Layer Sandwich"/>
    <property type="match status" value="1"/>
</dbReference>
<dbReference type="SUPFAM" id="SSF52029">
    <property type="entry name" value="GroEL apical domain-like"/>
    <property type="match status" value="1"/>
</dbReference>
<keyword evidence="6 10" id="KW-0418">Kinase</keyword>
<keyword evidence="3" id="KW-0479">Metal-binding</keyword>
<dbReference type="CDD" id="cd17300">
    <property type="entry name" value="PIPKc_PIKfyve"/>
    <property type="match status" value="1"/>
</dbReference>
<dbReference type="SMART" id="SM00330">
    <property type="entry name" value="PIPKc"/>
    <property type="match status" value="1"/>
</dbReference>
<dbReference type="InterPro" id="IPR011011">
    <property type="entry name" value="Znf_FYVE_PHD"/>
</dbReference>
<dbReference type="Proteomes" id="UP000567179">
    <property type="component" value="Unassembled WGS sequence"/>
</dbReference>
<feature type="compositionally biased region" description="Basic and acidic residues" evidence="11">
    <location>
        <begin position="1630"/>
        <end position="1640"/>
    </location>
</feature>
<proteinExistence type="predicted"/>
<dbReference type="Gene3D" id="3.30.800.10">
    <property type="entry name" value="Phosphatidylinositol Phosphate Kinase II Beta"/>
    <property type="match status" value="1"/>
</dbReference>
<feature type="region of interest" description="Disordered" evidence="11">
    <location>
        <begin position="910"/>
        <end position="937"/>
    </location>
</feature>
<dbReference type="PROSITE" id="PS51455">
    <property type="entry name" value="PIPK"/>
    <property type="match status" value="1"/>
</dbReference>
<sequence>MDSPTSTPPLAGSFTAQSSRSKSSTKDDIVSLTSFNPFSEEDEHDQSSYTIVTSLFSRMKNTLSAPLSNTAATPANATTASNASAQTSNSSNARRPSYTATQTNSSNFSGRTIASDRPIPLGAAPTQAAPPVVSLTPAYSELPVYTTEYDRPSHINGKTPYSPGMSGMYSPGIDTTDNAPFGTSIPGFPIADDARSIRTATSMHRSKSVSKVIRRLRGEGLSRDYWMDDENCKECYDCKSIFTTWRRKHHCRICGQIFCSRCASNIIKGARFGSEGMLRVCNLCLDKLAKVEDDDDDDRRSIISSTSNFPAHQLPQLPYSSSQVFGPAEEPYTLYTISEPKKQFWSSDDDSPSSRAHTPLGGGGAVAWEPVRDNPAPFRRAVSDEEKEGTQSSFNNSGSDDMEQPTKPIEIPDVAKSSIQFPLGSPEHLSTPTRMLPSRPSINTNNEFDGSTPFLPRSGLQSRFNSLLGHSEGEPSWRTRRESTAYAQELNINSMLHLKFMLRQMLSIEGIPNIGEWEDVLLRLSLRIAREMTFTAFAQRQGQDMDVRRYVKIKKIPGGAPKDSEYVSGAVITKNVAHKTMSRFQNNPRVMLVTFPLEFHRVEGQYLHFAQIVRQEKEYLGNLASRIAALRPHIVLVEKSVSRIALEALAQHKIAVARAVKPSAIQTLARMTQGDIFSSIDKLALEPRLGHCARYSIQTYDHPLIPGRRKTYMRFEGCNRDMGCTIILRGADIETLKRIKKVTRFLTFIVRNLKLETNLWKDLVAAAMYHKQAIPYAISVMLKLNMPKAPAMITPSSSLTTPKLLFANNDLQETPKDSHFAQEDSPQKDSDMPSEDAEQLRLTRRIDESLEPYTKTFISVSATLRFPPPYAILWMKFLDNMLIEAKREWEDEVVKEERLIIQHKQEQTITPATASTTPTPMQELPPSKPPSENLEEADDRQNVFAQIEALPALDLVSTPLLTPDGFPSSTQTDSDSYFTLDSLPPTPGTALTANPLAAPIAVEERETIKTAEDIFQESRYTLLKWKHDEFRRIWEWYLRKNPDDFVVEKYQCIHLREYTIPWADIGRYRPCFAPRATFITFYGENDTTMGQFIENHVNDAIAQSLDPKAICTGKGCEQHLSRHAKVYVHNEHTISISVEKMDPFTSGLRDGCTDREPGHSDIATFSLCRICGENTPFVYLSHEMLRYSFAKFLEIHAYPTAESIPGAGCTHNFFLHHTRYICWKEMSVRLQSDPVILHEIVYPPFRIRVRPETQLELKNDDFQRLHHRNMLWYSSLIDDLKLISIDAATGDEERDAVLTADINVLILRAEAERQDISKLINQTYRDSVPMDTLALNRVHAYRQDKIVAWQMDFDRLPKPRSMQSTNRNSNRSSAFDSMRAMWPTRRSELVGAFENSNLPSSSVSEAEEELPSKLRRMTVDSSSASDASETEWKDESSSKKDGQAPASARQVDEQTLSDAVPTSDDQPKSVSDPDSDSTIGASREQPAVSDNLTSESQPSEELPSQSGEVVSRPSRLPRRASTNTSVADLVKKYQDYIPASGIKDLAETAMSPIHVVSESEQEYRPQMTVRPSAIRTKSRHRMPIRKPSTSDFEQGYAANVAPRYLPRRPPNANSSRIPGPKEPVNYSPEFSRRPSPEKRSLGPPMDTSSRPSSPPWGKYNTVAAGKQSTKRVVSRTKDKSLMRPTSSSANKATVRRAPAPPGTKVSNIAKHFERLGRDAERSKSRYAVIRGRRARPVASARAKVEVLDSVKDAIRDESESSDSSSEADDEDEGNDEDRRRIPEEPSVELPSQDKGIDTCPSEVKPITDAAEPTPTQNNQEEDIVPNAPPESISSSSPSLPTVKPRHHHNVSPPASDMDGIGAGTERNSILKALSGFWAQPNRHSIETDDVLSDPEHIFRDSSMVVRLDEPTSIIALALSSTQYRDMLNKSRSEKKTAREARLNEMGETFMPDNASIAESTSTWGMVNLDTLDTADPADDLRAPSSKSPWAITFESGGLTISCTVLYPEQFDALRRTYDCEKSMVESLSRCFNWNASGGKSGSAFLKTRDDRFIAKELSKPELQTMETFAPAYFDYMSSSVNANRPTLLAKVFGCFKVSYRKSGKDKGPNKSKSMQINLLVMENLFYDKRFSKIYDLKGSTRNRHVQSTGRENEVLLDENLVQAAYHNPLYLREHSKRILRGALYNDSKFLADINVMDYSLVCGVDSTNNELVIGIVDYIRTYTWDKKLESWVKESAFLGGAGKGEPTIVTPKQYRSRFLGAMERYFPLIPDRWMKQKDTPEEESVIMSDLWPDW</sequence>
<feature type="domain" description="PIPK" evidence="13">
    <location>
        <begin position="1924"/>
        <end position="2266"/>
    </location>
</feature>
<evidence type="ECO:0000256" key="5">
    <source>
        <dbReference type="ARBA" id="ARBA00022771"/>
    </source>
</evidence>
<evidence type="ECO:0000256" key="8">
    <source>
        <dbReference type="ARBA" id="ARBA00022840"/>
    </source>
</evidence>
<feature type="compositionally biased region" description="Low complexity" evidence="11">
    <location>
        <begin position="1494"/>
        <end position="1508"/>
    </location>
</feature>
<dbReference type="InterPro" id="IPR044769">
    <property type="entry name" value="PIKfyve_PIPKc"/>
</dbReference>
<feature type="compositionally biased region" description="Low complexity" evidence="11">
    <location>
        <begin position="910"/>
        <end position="920"/>
    </location>
</feature>
<feature type="region of interest" description="Disordered" evidence="11">
    <location>
        <begin position="1"/>
        <end position="28"/>
    </location>
</feature>
<dbReference type="SUPFAM" id="SSF57903">
    <property type="entry name" value="FYVE/PHD zinc finger"/>
    <property type="match status" value="1"/>
</dbReference>
<feature type="compositionally biased region" description="Basic and acidic residues" evidence="11">
    <location>
        <begin position="1430"/>
        <end position="1442"/>
    </location>
</feature>
<dbReference type="PROSITE" id="PS50178">
    <property type="entry name" value="ZF_FYVE"/>
    <property type="match status" value="1"/>
</dbReference>
<feature type="region of interest" description="Disordered" evidence="11">
    <location>
        <begin position="1357"/>
        <end position="1377"/>
    </location>
</feature>
<dbReference type="EC" id="2.7.1.150" evidence="1"/>
<feature type="compositionally biased region" description="Basic and acidic residues" evidence="11">
    <location>
        <begin position="1710"/>
        <end position="1723"/>
    </location>
</feature>
<evidence type="ECO:0000256" key="2">
    <source>
        <dbReference type="ARBA" id="ARBA00022679"/>
    </source>
</evidence>
<feature type="compositionally biased region" description="Polar residues" evidence="11">
    <location>
        <begin position="98"/>
        <end position="112"/>
    </location>
</feature>
<dbReference type="InterPro" id="IPR027483">
    <property type="entry name" value="PInositol-4-P-4/5-kinase_C_sf"/>
</dbReference>
<dbReference type="PANTHER" id="PTHR45748:SF7">
    <property type="entry name" value="1-PHOSPHATIDYLINOSITOL 3-PHOSPHATE 5-KINASE-RELATED"/>
    <property type="match status" value="1"/>
</dbReference>
<dbReference type="GO" id="GO:0005524">
    <property type="term" value="F:ATP binding"/>
    <property type="evidence" value="ECO:0007669"/>
    <property type="project" value="UniProtKB-UniRule"/>
</dbReference>
<dbReference type="GO" id="GO:0010008">
    <property type="term" value="C:endosome membrane"/>
    <property type="evidence" value="ECO:0007669"/>
    <property type="project" value="TreeGrafter"/>
</dbReference>
<accession>A0A8H5AXJ7</accession>
<feature type="compositionally biased region" description="Polar residues" evidence="11">
    <location>
        <begin position="390"/>
        <end position="399"/>
    </location>
</feature>
<dbReference type="InterPro" id="IPR002498">
    <property type="entry name" value="PInositol-4-P-4/5-kinase_core"/>
</dbReference>
<dbReference type="FunFam" id="3.30.810.10:FF:000001">
    <property type="entry name" value="1-phosphatidylinositol 3-phosphate 5-kinase FAB1"/>
    <property type="match status" value="1"/>
</dbReference>
<dbReference type="PANTHER" id="PTHR45748">
    <property type="entry name" value="1-PHOSPHATIDYLINOSITOL 3-PHOSPHATE 5-KINASE-RELATED"/>
    <property type="match status" value="1"/>
</dbReference>
<dbReference type="Pfam" id="PF01504">
    <property type="entry name" value="PIP5K"/>
    <property type="match status" value="1"/>
</dbReference>
<dbReference type="CDD" id="cd03334">
    <property type="entry name" value="Fab1_TCP"/>
    <property type="match status" value="1"/>
</dbReference>
<dbReference type="OrthoDB" id="158357at2759"/>
<dbReference type="GO" id="GO:0046854">
    <property type="term" value="P:phosphatidylinositol phosphate biosynthetic process"/>
    <property type="evidence" value="ECO:0007669"/>
    <property type="project" value="TreeGrafter"/>
</dbReference>
<feature type="compositionally biased region" description="Polar residues" evidence="11">
    <location>
        <begin position="1394"/>
        <end position="1404"/>
    </location>
</feature>
<dbReference type="Pfam" id="PF01363">
    <property type="entry name" value="FYVE"/>
    <property type="match status" value="1"/>
</dbReference>
<dbReference type="FunFam" id="3.30.40.10:FF:000283">
    <property type="entry name" value="1-phosphatidylinositol-3-phosphate 5-kinase (Fab1)"/>
    <property type="match status" value="1"/>
</dbReference>
<keyword evidence="4 10" id="KW-0547">Nucleotide-binding</keyword>
<dbReference type="GO" id="GO:0008270">
    <property type="term" value="F:zinc ion binding"/>
    <property type="evidence" value="ECO:0007669"/>
    <property type="project" value="UniProtKB-KW"/>
</dbReference>
<feature type="region of interest" description="Disordered" evidence="11">
    <location>
        <begin position="73"/>
        <end position="129"/>
    </location>
</feature>
<dbReference type="SUPFAM" id="SSF56104">
    <property type="entry name" value="SAICAR synthase-like"/>
    <property type="match status" value="1"/>
</dbReference>
<feature type="compositionally biased region" description="Low complexity" evidence="11">
    <location>
        <begin position="1829"/>
        <end position="1842"/>
    </location>
</feature>
<dbReference type="InterPro" id="IPR013083">
    <property type="entry name" value="Znf_RING/FYVE/PHD"/>
</dbReference>
<evidence type="ECO:0000256" key="3">
    <source>
        <dbReference type="ARBA" id="ARBA00022723"/>
    </source>
</evidence>
<evidence type="ECO:0000256" key="7">
    <source>
        <dbReference type="ARBA" id="ARBA00022833"/>
    </source>
</evidence>
<feature type="compositionally biased region" description="Basic and acidic residues" evidence="11">
    <location>
        <begin position="815"/>
        <end position="831"/>
    </location>
</feature>
<feature type="region of interest" description="Disordered" evidence="11">
    <location>
        <begin position="815"/>
        <end position="839"/>
    </location>
</feature>
<evidence type="ECO:0000256" key="11">
    <source>
        <dbReference type="SAM" id="MobiDB-lite"/>
    </source>
</evidence>
<dbReference type="Gene3D" id="3.30.40.10">
    <property type="entry name" value="Zinc/RING finger domain, C3HC4 (zinc finger)"/>
    <property type="match status" value="1"/>
</dbReference>
<reference evidence="14 15" key="1">
    <citation type="journal article" date="2020" name="ISME J.">
        <title>Uncovering the hidden diversity of litter-decomposition mechanisms in mushroom-forming fungi.</title>
        <authorList>
            <person name="Floudas D."/>
            <person name="Bentzer J."/>
            <person name="Ahren D."/>
            <person name="Johansson T."/>
            <person name="Persson P."/>
            <person name="Tunlid A."/>
        </authorList>
    </citation>
    <scope>NUCLEOTIDE SEQUENCE [LARGE SCALE GENOMIC DNA]</scope>
    <source>
        <strain evidence="14 15">CBS 101986</strain>
    </source>
</reference>
<dbReference type="CDD" id="cd15725">
    <property type="entry name" value="FYVE_PIKfyve_Fab1"/>
    <property type="match status" value="1"/>
</dbReference>
<feature type="region of interest" description="Disordered" evidence="11">
    <location>
        <begin position="1393"/>
        <end position="1529"/>
    </location>
</feature>
<dbReference type="GO" id="GO:0000285">
    <property type="term" value="F:1-phosphatidylinositol-3-phosphate 5-kinase activity"/>
    <property type="evidence" value="ECO:0007669"/>
    <property type="project" value="UniProtKB-EC"/>
</dbReference>
<feature type="region of interest" description="Disordered" evidence="11">
    <location>
        <begin position="296"/>
        <end position="315"/>
    </location>
</feature>
<gene>
    <name evidence="14" type="ORF">D9619_002671</name>
</gene>
<keyword evidence="2 10" id="KW-0808">Transferase</keyword>
<feature type="compositionally biased region" description="Acidic residues" evidence="11">
    <location>
        <begin position="1765"/>
        <end position="1775"/>
    </location>
</feature>
<feature type="compositionally biased region" description="Low complexity" evidence="11">
    <location>
        <begin position="73"/>
        <end position="93"/>
    </location>
</feature>
<dbReference type="InterPro" id="IPR017455">
    <property type="entry name" value="Znf_FYVE-rel"/>
</dbReference>
<dbReference type="Pfam" id="PF00118">
    <property type="entry name" value="Cpn60_TCP1"/>
    <property type="match status" value="1"/>
</dbReference>
<evidence type="ECO:0000259" key="13">
    <source>
        <dbReference type="PROSITE" id="PS51455"/>
    </source>
</evidence>
<evidence type="ECO:0000313" key="15">
    <source>
        <dbReference type="Proteomes" id="UP000567179"/>
    </source>
</evidence>
<keyword evidence="5 9" id="KW-0863">Zinc-finger</keyword>
<dbReference type="SMART" id="SM00064">
    <property type="entry name" value="FYVE"/>
    <property type="match status" value="1"/>
</dbReference>
<keyword evidence="7" id="KW-0862">Zinc</keyword>
<dbReference type="InterPro" id="IPR027484">
    <property type="entry name" value="PInositol-4-P-5-kinase_N"/>
</dbReference>
<evidence type="ECO:0000256" key="9">
    <source>
        <dbReference type="PROSITE-ProRule" id="PRU00091"/>
    </source>
</evidence>
<dbReference type="Gene3D" id="3.50.7.10">
    <property type="entry name" value="GroEL"/>
    <property type="match status" value="1"/>
</dbReference>
<dbReference type="InterPro" id="IPR000306">
    <property type="entry name" value="Znf_FYVE"/>
</dbReference>
<keyword evidence="8 10" id="KW-0067">ATP-binding</keyword>
<feature type="region of interest" description="Disordered" evidence="11">
    <location>
        <begin position="1557"/>
        <end position="1860"/>
    </location>
</feature>